<organism evidence="3 4">
    <name type="scientific">Desulfovibrio subterraneus</name>
    <dbReference type="NCBI Taxonomy" id="2718620"/>
    <lineage>
        <taxon>Bacteria</taxon>
        <taxon>Pseudomonadati</taxon>
        <taxon>Thermodesulfobacteriota</taxon>
        <taxon>Desulfovibrionia</taxon>
        <taxon>Desulfovibrionales</taxon>
        <taxon>Desulfovibrionaceae</taxon>
        <taxon>Desulfovibrio</taxon>
    </lineage>
</organism>
<reference evidence="3 4" key="1">
    <citation type="submission" date="2020-05" db="EMBL/GenBank/DDBJ databases">
        <title>Draft genome sequence of Desulfovibrio sp. strain HN2T.</title>
        <authorList>
            <person name="Ueno A."/>
            <person name="Tamazawa S."/>
            <person name="Tamamura S."/>
            <person name="Murakami T."/>
            <person name="Kiyama T."/>
            <person name="Inomata H."/>
            <person name="Amano Y."/>
            <person name="Miyakawa K."/>
            <person name="Tamaki H."/>
            <person name="Naganuma T."/>
            <person name="Kaneko K."/>
        </authorList>
    </citation>
    <scope>NUCLEOTIDE SEQUENCE [LARGE SCALE GENOMIC DNA]</scope>
    <source>
        <strain evidence="3 4">HN2</strain>
    </source>
</reference>
<gene>
    <name evidence="3" type="ORF">DSM101010T_05450</name>
</gene>
<dbReference type="Pfam" id="PF00857">
    <property type="entry name" value="Isochorismatase"/>
    <property type="match status" value="1"/>
</dbReference>
<dbReference type="InterPro" id="IPR050272">
    <property type="entry name" value="Isochorismatase-like_hydrls"/>
</dbReference>
<feature type="domain" description="Isochorismatase-like" evidence="2">
    <location>
        <begin position="7"/>
        <end position="150"/>
    </location>
</feature>
<dbReference type="CDD" id="cd01014">
    <property type="entry name" value="nicotinamidase_related"/>
    <property type="match status" value="1"/>
</dbReference>
<dbReference type="EMBL" id="BLVO01000004">
    <property type="protein sequence ID" value="GFM32180.1"/>
    <property type="molecule type" value="Genomic_DNA"/>
</dbReference>
<keyword evidence="4" id="KW-1185">Reference proteome</keyword>
<dbReference type="Proteomes" id="UP000503840">
    <property type="component" value="Unassembled WGS sequence"/>
</dbReference>
<evidence type="ECO:0000313" key="3">
    <source>
        <dbReference type="EMBL" id="GFM32180.1"/>
    </source>
</evidence>
<dbReference type="AlphaFoldDB" id="A0A7J0BEQ0"/>
<proteinExistence type="predicted"/>
<comment type="caution">
    <text evidence="3">The sequence shown here is derived from an EMBL/GenBank/DDBJ whole genome shotgun (WGS) entry which is preliminary data.</text>
</comment>
<evidence type="ECO:0000313" key="4">
    <source>
        <dbReference type="Proteomes" id="UP000503840"/>
    </source>
</evidence>
<sequence length="187" mass="20007">MSHLKNTALLLIDIQNDYFPGGAFELEGAAAAGAGAAQVLHAFRERTMPVVHIRHEAVAAGSTFFLPGTRGAEIHASVAPVQGEPVLTKHYPNSFRETGLAELLRQLGVEHLVAGGMMSLMCVDATVRAAFDLGYTCTVLHDACAARALAFDGVEVEAAKVHAAFMAALQMRYARLCTCSQFLQELH</sequence>
<dbReference type="Gene3D" id="3.40.50.850">
    <property type="entry name" value="Isochorismatase-like"/>
    <property type="match status" value="1"/>
</dbReference>
<accession>A0A7J0BEQ0</accession>
<dbReference type="RefSeq" id="WP_174403844.1">
    <property type="nucleotide sequence ID" value="NZ_BLVO01000004.1"/>
</dbReference>
<dbReference type="GO" id="GO:0016787">
    <property type="term" value="F:hydrolase activity"/>
    <property type="evidence" value="ECO:0007669"/>
    <property type="project" value="UniProtKB-KW"/>
</dbReference>
<protein>
    <submittedName>
        <fullName evidence="3">Isochorismatase</fullName>
    </submittedName>
</protein>
<keyword evidence="1" id="KW-0378">Hydrolase</keyword>
<dbReference type="SUPFAM" id="SSF52499">
    <property type="entry name" value="Isochorismatase-like hydrolases"/>
    <property type="match status" value="1"/>
</dbReference>
<dbReference type="InterPro" id="IPR000868">
    <property type="entry name" value="Isochorismatase-like_dom"/>
</dbReference>
<dbReference type="PANTHER" id="PTHR43540:SF1">
    <property type="entry name" value="ISOCHORISMATASE HYDROLASE"/>
    <property type="match status" value="1"/>
</dbReference>
<evidence type="ECO:0000259" key="2">
    <source>
        <dbReference type="Pfam" id="PF00857"/>
    </source>
</evidence>
<name>A0A7J0BEQ0_9BACT</name>
<dbReference type="InterPro" id="IPR036380">
    <property type="entry name" value="Isochorismatase-like_sf"/>
</dbReference>
<dbReference type="PANTHER" id="PTHR43540">
    <property type="entry name" value="PEROXYUREIDOACRYLATE/UREIDOACRYLATE AMIDOHYDROLASE-RELATED"/>
    <property type="match status" value="1"/>
</dbReference>
<evidence type="ECO:0000256" key="1">
    <source>
        <dbReference type="ARBA" id="ARBA00022801"/>
    </source>
</evidence>